<evidence type="ECO:0000256" key="1">
    <source>
        <dbReference type="SAM" id="SignalP"/>
    </source>
</evidence>
<reference evidence="2" key="1">
    <citation type="submission" date="2016-09" db="EMBL/GenBank/DDBJ databases">
        <title>The Complete Genome of Burkholderia sprentiae wsm5005.</title>
        <authorList>
            <person name="De Meyer S."/>
            <person name="Wang P."/>
            <person name="Terpolilli J."/>
        </authorList>
    </citation>
    <scope>NUCLEOTIDE SEQUENCE [LARGE SCALE GENOMIC DNA]</scope>
    <source>
        <strain evidence="2">WSM5005</strain>
    </source>
</reference>
<protein>
    <submittedName>
        <fullName evidence="2">Uncharacterized protein</fullName>
    </submittedName>
</protein>
<reference evidence="2" key="2">
    <citation type="submission" date="2021-06" db="EMBL/GenBank/DDBJ databases">
        <authorList>
            <person name="Rogers T.H."/>
            <person name="Ramsay J.P."/>
            <person name="Wang P."/>
            <person name="Terpolilli J."/>
        </authorList>
    </citation>
    <scope>NUCLEOTIDE SEQUENCE</scope>
    <source>
        <strain evidence="2">WSM5005</strain>
    </source>
</reference>
<dbReference type="EMBL" id="CP017561">
    <property type="protein sequence ID" value="APA85615.1"/>
    <property type="molecule type" value="Genomic_DNA"/>
</dbReference>
<name>A0A1I9YH32_9BURK</name>
<keyword evidence="3" id="KW-1185">Reference proteome</keyword>
<proteinExistence type="predicted"/>
<dbReference type="OrthoDB" id="9035747at2"/>
<dbReference type="AlphaFoldDB" id="A0A1I9YH32"/>
<keyword evidence="1" id="KW-0732">Signal</keyword>
<dbReference type="Proteomes" id="UP000179860">
    <property type="component" value="Chromosome 1"/>
</dbReference>
<accession>A0A1I9YH32</accession>
<feature type="signal peptide" evidence="1">
    <location>
        <begin position="1"/>
        <end position="21"/>
    </location>
</feature>
<evidence type="ECO:0000313" key="3">
    <source>
        <dbReference type="Proteomes" id="UP000179860"/>
    </source>
</evidence>
<dbReference type="RefSeq" id="WP_027196891.1">
    <property type="nucleotide sequence ID" value="NZ_CP017561.2"/>
</dbReference>
<evidence type="ECO:0000313" key="2">
    <source>
        <dbReference type="EMBL" id="APA85615.1"/>
    </source>
</evidence>
<feature type="chain" id="PRO_5009607316" evidence="1">
    <location>
        <begin position="22"/>
        <end position="97"/>
    </location>
</feature>
<dbReference type="KEGG" id="pspw:BJG93_09605"/>
<gene>
    <name evidence="2" type="ORF">BJG93_09605</name>
</gene>
<organism evidence="2 3">
    <name type="scientific">Paraburkholderia sprentiae WSM5005</name>
    <dbReference type="NCBI Taxonomy" id="754502"/>
    <lineage>
        <taxon>Bacteria</taxon>
        <taxon>Pseudomonadati</taxon>
        <taxon>Pseudomonadota</taxon>
        <taxon>Betaproteobacteria</taxon>
        <taxon>Burkholderiales</taxon>
        <taxon>Burkholderiaceae</taxon>
        <taxon>Paraburkholderia</taxon>
    </lineage>
</organism>
<sequence>MQWRVHVAALGVLAASLPAFANTASDNVAWSAKPVVAASVQPECTAYSGRQINDASLKPSDPITKTLKVVGTLAAMAAVSVASKTSPVARPNPCGGF</sequence>